<protein>
    <recommendedName>
        <fullName evidence="4">Glycosyl transferase family 51 domain-containing protein</fullName>
    </recommendedName>
</protein>
<dbReference type="GO" id="GO:0030288">
    <property type="term" value="C:outer membrane-bounded periplasmic space"/>
    <property type="evidence" value="ECO:0007669"/>
    <property type="project" value="TreeGrafter"/>
</dbReference>
<reference evidence="5 6" key="1">
    <citation type="submission" date="2015-05" db="EMBL/GenBank/DDBJ databases">
        <title>Draft genome sequence of Lampropedia sp. CT6, isolated from the microbial mat of a hot water spring, located at Manikaran, India.</title>
        <authorList>
            <person name="Tripathi C."/>
            <person name="Rani P."/>
            <person name="Mahato N.K."/>
            <person name="Lal R."/>
        </authorList>
    </citation>
    <scope>NUCLEOTIDE SEQUENCE [LARGE SCALE GENOMIC DNA]</scope>
    <source>
        <strain evidence="5 6">CT6</strain>
    </source>
</reference>
<dbReference type="PANTHER" id="PTHR32282">
    <property type="entry name" value="BINDING PROTEIN TRANSPEPTIDASE, PUTATIVE-RELATED"/>
    <property type="match status" value="1"/>
</dbReference>
<dbReference type="SUPFAM" id="SSF53955">
    <property type="entry name" value="Lysozyme-like"/>
    <property type="match status" value="1"/>
</dbReference>
<dbReference type="InterPro" id="IPR036950">
    <property type="entry name" value="PBP_transglycosylase"/>
</dbReference>
<dbReference type="Gene3D" id="1.10.3810.10">
    <property type="entry name" value="Biosynthetic peptidoglycan transglycosylase-like"/>
    <property type="match status" value="1"/>
</dbReference>
<dbReference type="PANTHER" id="PTHR32282:SF31">
    <property type="entry name" value="PEPTIDOGLYCAN GLYCOSYLTRANSFERASE"/>
    <property type="match status" value="1"/>
</dbReference>
<proteinExistence type="predicted"/>
<evidence type="ECO:0000256" key="2">
    <source>
        <dbReference type="ARBA" id="ARBA00022679"/>
    </source>
</evidence>
<feature type="signal peptide" evidence="3">
    <location>
        <begin position="1"/>
        <end position="26"/>
    </location>
</feature>
<sequence length="455" mass="49865">MSSIRRFLPLLACATLHTLWSTLLLAAGACTLAVAALQQLQPQPGDWQTTLRLPIATPLARWLPAKWTSPTDEASSSSQGPGDTRRPVTIPIGIARAVAWVTHPAVAQWLAGTTWSTPFGQFQLGWDAQSSTQTISCAPCSATLPALGAHPVRIGQARIDLQRAGAQLHGAITAGALQGQWQGQLTRQHFRGTLKLEQQPLQAAFALFEREIPDLHQARISGTFDLYAQLELPGWHVRIEPILHGFAVRGMGTETLPTRPNGCGFDEVQIAPDGLLARAVIAAEDQRFYSHPGYDLTEWQASLQTNQERASADAGPLRGASTLTQQLAKITYTGNERTPQRKLRELLLAVEMEATLGKATILQQYLQRVHWGEGVCGGEAAAQHYFGIPASALNAAQAAWLAAMLHRPDYHATRWARTGRIDTTRTRHVLQQMTGLTKAQRTQALRALRQDWTRR</sequence>
<feature type="chain" id="PRO_5006712996" description="Glycosyl transferase family 51 domain-containing protein" evidence="3">
    <location>
        <begin position="27"/>
        <end position="455"/>
    </location>
</feature>
<dbReference type="AlphaFoldDB" id="A0A0U1PXG0"/>
<name>A0A0U1PXG0_9BURK</name>
<feature type="domain" description="Glycosyl transferase family 51" evidence="4">
    <location>
        <begin position="276"/>
        <end position="433"/>
    </location>
</feature>
<evidence type="ECO:0000313" key="6">
    <source>
        <dbReference type="Proteomes" id="UP000050580"/>
    </source>
</evidence>
<dbReference type="Proteomes" id="UP000050580">
    <property type="component" value="Unassembled WGS sequence"/>
</dbReference>
<keyword evidence="3" id="KW-0732">Signal</keyword>
<gene>
    <name evidence="5" type="ORF">AAV94_12275</name>
</gene>
<dbReference type="InterPro" id="IPR050396">
    <property type="entry name" value="Glycosyltr_51/Transpeptidase"/>
</dbReference>
<dbReference type="GO" id="GO:0008955">
    <property type="term" value="F:peptidoglycan glycosyltransferase activity"/>
    <property type="evidence" value="ECO:0007669"/>
    <property type="project" value="TreeGrafter"/>
</dbReference>
<dbReference type="Pfam" id="PF00912">
    <property type="entry name" value="Transgly"/>
    <property type="match status" value="1"/>
</dbReference>
<dbReference type="RefSeq" id="WP_046742571.1">
    <property type="nucleotide sequence ID" value="NZ_LBNQ01000037.1"/>
</dbReference>
<keyword evidence="2" id="KW-0808">Transferase</keyword>
<evidence type="ECO:0000256" key="3">
    <source>
        <dbReference type="SAM" id="SignalP"/>
    </source>
</evidence>
<dbReference type="PATRIC" id="fig|1610491.3.peg.2609"/>
<evidence type="ECO:0000259" key="4">
    <source>
        <dbReference type="Pfam" id="PF00912"/>
    </source>
</evidence>
<accession>A0A0U1PXG0</accession>
<dbReference type="EMBL" id="LBNQ01000037">
    <property type="protein sequence ID" value="KKW67171.1"/>
    <property type="molecule type" value="Genomic_DNA"/>
</dbReference>
<evidence type="ECO:0000256" key="1">
    <source>
        <dbReference type="ARBA" id="ARBA00004752"/>
    </source>
</evidence>
<dbReference type="PROSITE" id="PS51257">
    <property type="entry name" value="PROKAR_LIPOPROTEIN"/>
    <property type="match status" value="1"/>
</dbReference>
<dbReference type="InterPro" id="IPR023346">
    <property type="entry name" value="Lysozyme-like_dom_sf"/>
</dbReference>
<organism evidence="5 6">
    <name type="scientific">Lampropedia cohaerens</name>
    <dbReference type="NCBI Taxonomy" id="1610491"/>
    <lineage>
        <taxon>Bacteria</taxon>
        <taxon>Pseudomonadati</taxon>
        <taxon>Pseudomonadota</taxon>
        <taxon>Betaproteobacteria</taxon>
        <taxon>Burkholderiales</taxon>
        <taxon>Comamonadaceae</taxon>
        <taxon>Lampropedia</taxon>
    </lineage>
</organism>
<comment type="pathway">
    <text evidence="1">Cell wall biogenesis; peptidoglycan biosynthesis.</text>
</comment>
<dbReference type="GO" id="GO:0009252">
    <property type="term" value="P:peptidoglycan biosynthetic process"/>
    <property type="evidence" value="ECO:0007669"/>
    <property type="project" value="TreeGrafter"/>
</dbReference>
<evidence type="ECO:0000313" key="5">
    <source>
        <dbReference type="EMBL" id="KKW67171.1"/>
    </source>
</evidence>
<comment type="caution">
    <text evidence="5">The sequence shown here is derived from an EMBL/GenBank/DDBJ whole genome shotgun (WGS) entry which is preliminary data.</text>
</comment>
<dbReference type="STRING" id="1610491.AAV94_12275"/>
<dbReference type="InterPro" id="IPR001264">
    <property type="entry name" value="Glyco_trans_51"/>
</dbReference>
<keyword evidence="6" id="KW-1185">Reference proteome</keyword>